<proteinExistence type="predicted"/>
<dbReference type="Proteomes" id="UP000712600">
    <property type="component" value="Unassembled WGS sequence"/>
</dbReference>
<evidence type="ECO:0000313" key="2">
    <source>
        <dbReference type="Proteomes" id="UP000712600"/>
    </source>
</evidence>
<accession>A0A8S9R7Z5</accession>
<evidence type="ECO:0000313" key="1">
    <source>
        <dbReference type="EMBL" id="KAF3559744.1"/>
    </source>
</evidence>
<organism evidence="1 2">
    <name type="scientific">Brassica cretica</name>
    <name type="common">Mustard</name>
    <dbReference type="NCBI Taxonomy" id="69181"/>
    <lineage>
        <taxon>Eukaryota</taxon>
        <taxon>Viridiplantae</taxon>
        <taxon>Streptophyta</taxon>
        <taxon>Embryophyta</taxon>
        <taxon>Tracheophyta</taxon>
        <taxon>Spermatophyta</taxon>
        <taxon>Magnoliopsida</taxon>
        <taxon>eudicotyledons</taxon>
        <taxon>Gunneridae</taxon>
        <taxon>Pentapetalae</taxon>
        <taxon>rosids</taxon>
        <taxon>malvids</taxon>
        <taxon>Brassicales</taxon>
        <taxon>Brassicaceae</taxon>
        <taxon>Brassiceae</taxon>
        <taxon>Brassica</taxon>
    </lineage>
</organism>
<dbReference type="AlphaFoldDB" id="A0A8S9R7Z5"/>
<name>A0A8S9R7Z5_BRACR</name>
<reference evidence="1" key="1">
    <citation type="submission" date="2019-12" db="EMBL/GenBank/DDBJ databases">
        <title>Genome sequencing and annotation of Brassica cretica.</title>
        <authorList>
            <person name="Studholme D.J."/>
            <person name="Sarris P."/>
        </authorList>
    </citation>
    <scope>NUCLEOTIDE SEQUENCE</scope>
    <source>
        <strain evidence="1">PFS-109/04</strain>
        <tissue evidence="1">Leaf</tissue>
    </source>
</reference>
<protein>
    <submittedName>
        <fullName evidence="1">Uncharacterized protein</fullName>
    </submittedName>
</protein>
<comment type="caution">
    <text evidence="1">The sequence shown here is derived from an EMBL/GenBank/DDBJ whole genome shotgun (WGS) entry which is preliminary data.</text>
</comment>
<dbReference type="EMBL" id="QGKX02000996">
    <property type="protein sequence ID" value="KAF3559744.1"/>
    <property type="molecule type" value="Genomic_DNA"/>
</dbReference>
<sequence length="100" mass="11277">MVCTTIVELIVTMNKPKCPTTGCVIVWRSKCCNALNLRFTYSIEVSTSETCFQHFGVVGKSELPRTLKCPLQKSCIMHFDALDIYKTSINKISFARGRSH</sequence>
<gene>
    <name evidence="1" type="ORF">F2Q69_00015653</name>
</gene>